<organism evidence="3 4">
    <name type="scientific">Pontibacillus halophilus JSM 076056 = DSM 19796</name>
    <dbReference type="NCBI Taxonomy" id="1385510"/>
    <lineage>
        <taxon>Bacteria</taxon>
        <taxon>Bacillati</taxon>
        <taxon>Bacillota</taxon>
        <taxon>Bacilli</taxon>
        <taxon>Bacillales</taxon>
        <taxon>Bacillaceae</taxon>
        <taxon>Pontibacillus</taxon>
    </lineage>
</organism>
<comment type="similarity">
    <text evidence="1">Belongs to the OsmC/Ohr family.</text>
</comment>
<dbReference type="PANTHER" id="PTHR33797:SF2">
    <property type="entry name" value="ORGANIC HYDROPEROXIDE RESISTANCE PROTEIN-LIKE"/>
    <property type="match status" value="1"/>
</dbReference>
<feature type="region of interest" description="Disordered" evidence="2">
    <location>
        <begin position="1"/>
        <end position="45"/>
    </location>
</feature>
<dbReference type="Proteomes" id="UP000030528">
    <property type="component" value="Unassembled WGS sequence"/>
</dbReference>
<evidence type="ECO:0000256" key="2">
    <source>
        <dbReference type="SAM" id="MobiDB-lite"/>
    </source>
</evidence>
<comment type="caution">
    <text evidence="3">The sequence shown here is derived from an EMBL/GenBank/DDBJ whole genome shotgun (WGS) entry which is preliminary data.</text>
</comment>
<evidence type="ECO:0000256" key="1">
    <source>
        <dbReference type="ARBA" id="ARBA00007378"/>
    </source>
</evidence>
<dbReference type="NCBIfam" id="TIGR03561">
    <property type="entry name" value="organ_hyd_perox"/>
    <property type="match status" value="1"/>
</dbReference>
<dbReference type="STRING" id="1385510.GCA_000425205_00201"/>
<feature type="compositionally biased region" description="Polar residues" evidence="2">
    <location>
        <begin position="1"/>
        <end position="11"/>
    </location>
</feature>
<evidence type="ECO:0000313" key="3">
    <source>
        <dbReference type="EMBL" id="KGX93875.1"/>
    </source>
</evidence>
<dbReference type="OrthoDB" id="9797508at2"/>
<dbReference type="Gene3D" id="3.30.300.20">
    <property type="match status" value="1"/>
</dbReference>
<dbReference type="InterPro" id="IPR003718">
    <property type="entry name" value="OsmC/Ohr_fam"/>
</dbReference>
<dbReference type="PANTHER" id="PTHR33797">
    <property type="entry name" value="ORGANIC HYDROPEROXIDE RESISTANCE PROTEIN-LIKE"/>
    <property type="match status" value="1"/>
</dbReference>
<accession>A0A0A5GRT2</accession>
<name>A0A0A5GRT2_9BACI</name>
<dbReference type="GO" id="GO:0006979">
    <property type="term" value="P:response to oxidative stress"/>
    <property type="evidence" value="ECO:0007669"/>
    <property type="project" value="InterPro"/>
</dbReference>
<dbReference type="AlphaFoldDB" id="A0A0A5GRT2"/>
<dbReference type="RefSeq" id="WP_026799022.1">
    <property type="nucleotide sequence ID" value="NZ_AULI01000001.1"/>
</dbReference>
<dbReference type="InterPro" id="IPR015946">
    <property type="entry name" value="KH_dom-like_a/b"/>
</dbReference>
<proteinExistence type="inferred from homology"/>
<dbReference type="InterPro" id="IPR019953">
    <property type="entry name" value="OHR"/>
</dbReference>
<dbReference type="InterPro" id="IPR036102">
    <property type="entry name" value="OsmC/Ohrsf"/>
</dbReference>
<keyword evidence="4" id="KW-1185">Reference proteome</keyword>
<dbReference type="EMBL" id="AVPE01000001">
    <property type="protein sequence ID" value="KGX93875.1"/>
    <property type="molecule type" value="Genomic_DNA"/>
</dbReference>
<gene>
    <name evidence="3" type="ORF">N781_01390</name>
</gene>
<dbReference type="eggNOG" id="COG1764">
    <property type="taxonomic scope" value="Bacteria"/>
</dbReference>
<protein>
    <submittedName>
        <fullName evidence="3">Organic hydroperoxide resistance protein</fullName>
    </submittedName>
</protein>
<evidence type="ECO:0000313" key="4">
    <source>
        <dbReference type="Proteomes" id="UP000030528"/>
    </source>
</evidence>
<sequence length="138" mass="14326">MKTLYTAQATAQGGRDGNVKSSDGKVDHNLNTPEELGGQGGNGTNPEQLFAAGYSACFDGALNLVASQANEDIESSVTADVHIGKTSEGLGLGATLTVEIKGVDQSRAEELVQKAHETCPYSKATRGNMDVELVTKAV</sequence>
<dbReference type="SUPFAM" id="SSF82784">
    <property type="entry name" value="OsmC-like"/>
    <property type="match status" value="1"/>
</dbReference>
<dbReference type="Pfam" id="PF02566">
    <property type="entry name" value="OsmC"/>
    <property type="match status" value="1"/>
</dbReference>
<dbReference type="Gene3D" id="2.20.25.10">
    <property type="match status" value="1"/>
</dbReference>
<reference evidence="3 4" key="1">
    <citation type="submission" date="2013-08" db="EMBL/GenBank/DDBJ databases">
        <authorList>
            <person name="Huang J."/>
            <person name="Wang G."/>
        </authorList>
    </citation>
    <scope>NUCLEOTIDE SEQUENCE [LARGE SCALE GENOMIC DNA]</scope>
    <source>
        <strain evidence="3 4">JSM 076056</strain>
    </source>
</reference>